<dbReference type="NCBIfam" id="TIGR00756">
    <property type="entry name" value="PPR"/>
    <property type="match status" value="10"/>
</dbReference>
<dbReference type="GO" id="GO:0048731">
    <property type="term" value="P:system development"/>
    <property type="evidence" value="ECO:0007669"/>
    <property type="project" value="UniProtKB-ARBA"/>
</dbReference>
<dbReference type="InterPro" id="IPR046960">
    <property type="entry name" value="PPR_At4g14850-like_plant"/>
</dbReference>
<evidence type="ECO:0000313" key="3">
    <source>
        <dbReference type="EMBL" id="EEF41537.1"/>
    </source>
</evidence>
<dbReference type="EMBL" id="EQ973864">
    <property type="protein sequence ID" value="EEF41537.1"/>
    <property type="molecule type" value="Genomic_DNA"/>
</dbReference>
<proteinExistence type="predicted"/>
<dbReference type="eggNOG" id="KOG4197">
    <property type="taxonomic scope" value="Eukaryota"/>
</dbReference>
<gene>
    <name evidence="3" type="ORF">RCOM_0688770</name>
</gene>
<dbReference type="PROSITE" id="PS51375">
    <property type="entry name" value="PPR"/>
    <property type="match status" value="7"/>
</dbReference>
<dbReference type="Pfam" id="PF13041">
    <property type="entry name" value="PPR_2"/>
    <property type="match status" value="1"/>
</dbReference>
<accession>B9S4A9</accession>
<dbReference type="OrthoDB" id="185373at2759"/>
<dbReference type="FunFam" id="1.25.40.10:FF:001810">
    <property type="entry name" value="Pentatricopeptide repeat-containing protein mitochondrial"/>
    <property type="match status" value="1"/>
</dbReference>
<dbReference type="SUPFAM" id="SSF48452">
    <property type="entry name" value="TPR-like"/>
    <property type="match status" value="2"/>
</dbReference>
<organism evidence="3 4">
    <name type="scientific">Ricinus communis</name>
    <name type="common">Castor bean</name>
    <dbReference type="NCBI Taxonomy" id="3988"/>
    <lineage>
        <taxon>Eukaryota</taxon>
        <taxon>Viridiplantae</taxon>
        <taxon>Streptophyta</taxon>
        <taxon>Embryophyta</taxon>
        <taxon>Tracheophyta</taxon>
        <taxon>Spermatophyta</taxon>
        <taxon>Magnoliopsida</taxon>
        <taxon>eudicotyledons</taxon>
        <taxon>Gunneridae</taxon>
        <taxon>Pentapetalae</taxon>
        <taxon>rosids</taxon>
        <taxon>fabids</taxon>
        <taxon>Malpighiales</taxon>
        <taxon>Euphorbiaceae</taxon>
        <taxon>Acalyphoideae</taxon>
        <taxon>Acalypheae</taxon>
        <taxon>Ricinus</taxon>
    </lineage>
</organism>
<feature type="repeat" description="PPR" evidence="2">
    <location>
        <begin position="236"/>
        <end position="270"/>
    </location>
</feature>
<dbReference type="GO" id="GO:0009451">
    <property type="term" value="P:RNA modification"/>
    <property type="evidence" value="ECO:0000318"/>
    <property type="project" value="GO_Central"/>
</dbReference>
<feature type="repeat" description="PPR" evidence="2">
    <location>
        <begin position="112"/>
        <end position="142"/>
    </location>
</feature>
<feature type="repeat" description="PPR" evidence="2">
    <location>
        <begin position="298"/>
        <end position="332"/>
    </location>
</feature>
<feature type="repeat" description="PPR" evidence="2">
    <location>
        <begin position="427"/>
        <end position="461"/>
    </location>
</feature>
<feature type="repeat" description="PPR" evidence="2">
    <location>
        <begin position="143"/>
        <end position="177"/>
    </location>
</feature>
<dbReference type="KEGG" id="rcu:8259512"/>
<dbReference type="InterPro" id="IPR046848">
    <property type="entry name" value="E_motif"/>
</dbReference>
<dbReference type="PANTHER" id="PTHR47926:SF380">
    <property type="entry name" value="PENTATRICOPEPTIDE REPEAT-CONTAINING PROTEIN"/>
    <property type="match status" value="1"/>
</dbReference>
<evidence type="ECO:0000256" key="1">
    <source>
        <dbReference type="ARBA" id="ARBA00022737"/>
    </source>
</evidence>
<name>B9S4A9_RICCO</name>
<reference evidence="4" key="1">
    <citation type="journal article" date="2010" name="Nat. Biotechnol.">
        <title>Draft genome sequence of the oilseed species Ricinus communis.</title>
        <authorList>
            <person name="Chan A.P."/>
            <person name="Crabtree J."/>
            <person name="Zhao Q."/>
            <person name="Lorenzi H."/>
            <person name="Orvis J."/>
            <person name="Puiu D."/>
            <person name="Melake-Berhan A."/>
            <person name="Jones K.M."/>
            <person name="Redman J."/>
            <person name="Chen G."/>
            <person name="Cahoon E.B."/>
            <person name="Gedil M."/>
            <person name="Stanke M."/>
            <person name="Haas B.J."/>
            <person name="Wortman J.R."/>
            <person name="Fraser-Liggett C.M."/>
            <person name="Ravel J."/>
            <person name="Rabinowicz P.D."/>
        </authorList>
    </citation>
    <scope>NUCLEOTIDE SEQUENCE [LARGE SCALE GENOMIC DNA]</scope>
    <source>
        <strain evidence="4">cv. Hale</strain>
    </source>
</reference>
<keyword evidence="4" id="KW-1185">Reference proteome</keyword>
<feature type="repeat" description="PPR" evidence="2">
    <location>
        <begin position="565"/>
        <end position="599"/>
    </location>
</feature>
<dbReference type="Pfam" id="PF20431">
    <property type="entry name" value="E_motif"/>
    <property type="match status" value="1"/>
</dbReference>
<dbReference type="Gene3D" id="1.25.40.10">
    <property type="entry name" value="Tetratricopeptide repeat domain"/>
    <property type="match status" value="5"/>
</dbReference>
<dbReference type="AlphaFoldDB" id="B9S4A9"/>
<dbReference type="Proteomes" id="UP000008311">
    <property type="component" value="Unassembled WGS sequence"/>
</dbReference>
<evidence type="ECO:0000313" key="4">
    <source>
        <dbReference type="Proteomes" id="UP000008311"/>
    </source>
</evidence>
<evidence type="ECO:0000256" key="2">
    <source>
        <dbReference type="PROSITE-ProRule" id="PRU00708"/>
    </source>
</evidence>
<dbReference type="PANTHER" id="PTHR47926">
    <property type="entry name" value="PENTATRICOPEPTIDE REPEAT-CONTAINING PROTEIN"/>
    <property type="match status" value="1"/>
</dbReference>
<dbReference type="Pfam" id="PF01535">
    <property type="entry name" value="PPR"/>
    <property type="match status" value="9"/>
</dbReference>
<feature type="repeat" description="PPR" evidence="2">
    <location>
        <begin position="205"/>
        <end position="235"/>
    </location>
</feature>
<dbReference type="GO" id="GO:0003723">
    <property type="term" value="F:RNA binding"/>
    <property type="evidence" value="ECO:0000318"/>
    <property type="project" value="GO_Central"/>
</dbReference>
<sequence>MSGSRLYRRLLNFPATFQSLRHLNRSFSSLKTPNPSKITTRIPFPVFASDTYESNVKISNLGLRGKVKEARKVFDEMPRRDAVSYASMITVYLKNKDLPQAEILFREIPERNVVADSAMISGYVRAGRLDKARQVFDQMVERNVFSWTSLVSGYFKIGNVDEAMRLFNQMPEKNVVSWTTAVVGYAQNGFIDEARDIFNQMPEKNIIAWTAMVKSYVENDEIDEAFELFYQMPQRNLYSWNIMISGCINANRLNEAIQLFNSMPQRNEVSWTTLVTGLARNGMMELARKYFDHMPTKDIAAWNAMITAYVDQGSMAEASNLFNLMPEKNIVSWNALIDGYARNGPESNSLRYLILMLRSNFKPNETTITSVLTACDSILELMQAHGLVIHLGFEQDKVLANGLVTTYSRCGDVLSARFIFDQLEIKDIVSWTAMILAYSNHGCGPHALQVFARMLRSGAKPDGITFVGLLSACSHAGLVKKGQMLFDSMSCAYGVEPRAEHYSCLVDILGRAGEMNKAMKVVSEMPPHECDGAVLGALLGACRLHKDVGLANHIGEKLIEKEPTSSGSYVLLANAYAACGKWNEFAEVRKEMKERNVKKEPGFSQIEVKGKSHVFFVRDRSHPQLEEIYLFLDEKLLPLMREMGYTPESSPAPLPA</sequence>
<keyword evidence="1" id="KW-0677">Repeat</keyword>
<dbReference type="InParanoid" id="B9S4A9"/>
<dbReference type="InterPro" id="IPR002885">
    <property type="entry name" value="PPR_rpt"/>
</dbReference>
<dbReference type="FunFam" id="1.25.40.10:FF:000125">
    <property type="entry name" value="Pentatricopeptide repeat-containing protein"/>
    <property type="match status" value="1"/>
</dbReference>
<dbReference type="InterPro" id="IPR011990">
    <property type="entry name" value="TPR-like_helical_dom_sf"/>
</dbReference>
<dbReference type="Pfam" id="PF12854">
    <property type="entry name" value="PPR_1"/>
    <property type="match status" value="1"/>
</dbReference>
<protein>
    <submittedName>
        <fullName evidence="3">Pentatricopeptide repeat-containing protein, putative</fullName>
    </submittedName>
</protein>